<name>A0A6I4VMI9_9BACL</name>
<keyword evidence="7" id="KW-0547">Nucleotide-binding</keyword>
<keyword evidence="8" id="KW-0067">ATP-binding</keyword>
<comment type="caution">
    <text evidence="11">The sequence shown here is derived from an EMBL/GenBank/DDBJ whole genome shotgun (WGS) entry which is preliminary data.</text>
</comment>
<keyword evidence="9" id="KW-0460">Magnesium</keyword>
<dbReference type="InterPro" id="IPR003442">
    <property type="entry name" value="T6A_TsaE"/>
</dbReference>
<dbReference type="Gene3D" id="3.40.50.300">
    <property type="entry name" value="P-loop containing nucleotide triphosphate hydrolases"/>
    <property type="match status" value="1"/>
</dbReference>
<dbReference type="Pfam" id="PF02367">
    <property type="entry name" value="TsaE"/>
    <property type="match status" value="1"/>
</dbReference>
<keyword evidence="5" id="KW-0819">tRNA processing</keyword>
<dbReference type="Proteomes" id="UP000430692">
    <property type="component" value="Unassembled WGS sequence"/>
</dbReference>
<dbReference type="PANTHER" id="PTHR33540:SF2">
    <property type="entry name" value="TRNA THREONYLCARBAMOYLADENOSINE BIOSYNTHESIS PROTEIN TSAE"/>
    <property type="match status" value="1"/>
</dbReference>
<evidence type="ECO:0000256" key="1">
    <source>
        <dbReference type="ARBA" id="ARBA00004496"/>
    </source>
</evidence>
<keyword evidence="12" id="KW-1185">Reference proteome</keyword>
<evidence type="ECO:0000256" key="2">
    <source>
        <dbReference type="ARBA" id="ARBA00007599"/>
    </source>
</evidence>
<evidence type="ECO:0000256" key="7">
    <source>
        <dbReference type="ARBA" id="ARBA00022741"/>
    </source>
</evidence>
<keyword evidence="4" id="KW-0963">Cytoplasm</keyword>
<dbReference type="EMBL" id="WUUL01000002">
    <property type="protein sequence ID" value="MXQ52667.1"/>
    <property type="molecule type" value="Genomic_DNA"/>
</dbReference>
<keyword evidence="11" id="KW-0808">Transferase</keyword>
<evidence type="ECO:0000256" key="3">
    <source>
        <dbReference type="ARBA" id="ARBA00019010"/>
    </source>
</evidence>
<evidence type="ECO:0000256" key="10">
    <source>
        <dbReference type="ARBA" id="ARBA00032441"/>
    </source>
</evidence>
<reference evidence="11 12" key="1">
    <citation type="submission" date="2019-12" db="EMBL/GenBank/DDBJ databases">
        <title>Whole-genome analyses of novel actinobacteria.</title>
        <authorList>
            <person name="Sahin N."/>
            <person name="Saygin H."/>
        </authorList>
    </citation>
    <scope>NUCLEOTIDE SEQUENCE [LARGE SCALE GENOMIC DNA]</scope>
    <source>
        <strain evidence="11 12">KC615</strain>
    </source>
</reference>
<evidence type="ECO:0000256" key="5">
    <source>
        <dbReference type="ARBA" id="ARBA00022694"/>
    </source>
</evidence>
<dbReference type="GO" id="GO:0046872">
    <property type="term" value="F:metal ion binding"/>
    <property type="evidence" value="ECO:0007669"/>
    <property type="project" value="UniProtKB-KW"/>
</dbReference>
<dbReference type="NCBIfam" id="TIGR00150">
    <property type="entry name" value="T6A_YjeE"/>
    <property type="match status" value="1"/>
</dbReference>
<gene>
    <name evidence="11" type="primary">tsaE</name>
    <name evidence="11" type="ORF">GSM42_02655</name>
</gene>
<evidence type="ECO:0000313" key="12">
    <source>
        <dbReference type="Proteomes" id="UP000430692"/>
    </source>
</evidence>
<accession>A0A6I4VMI9</accession>
<evidence type="ECO:0000313" key="11">
    <source>
        <dbReference type="EMBL" id="MXQ52667.1"/>
    </source>
</evidence>
<dbReference type="AlphaFoldDB" id="A0A6I4VMI9"/>
<dbReference type="GO" id="GO:0002949">
    <property type="term" value="P:tRNA threonylcarbamoyladenosine modification"/>
    <property type="evidence" value="ECO:0007669"/>
    <property type="project" value="InterPro"/>
</dbReference>
<evidence type="ECO:0000256" key="8">
    <source>
        <dbReference type="ARBA" id="ARBA00022840"/>
    </source>
</evidence>
<dbReference type="InterPro" id="IPR027417">
    <property type="entry name" value="P-loop_NTPase"/>
</dbReference>
<dbReference type="GO" id="GO:0005524">
    <property type="term" value="F:ATP binding"/>
    <property type="evidence" value="ECO:0007669"/>
    <property type="project" value="UniProtKB-KW"/>
</dbReference>
<dbReference type="PANTHER" id="PTHR33540">
    <property type="entry name" value="TRNA THREONYLCARBAMOYLADENOSINE BIOSYNTHESIS PROTEIN TSAE"/>
    <property type="match status" value="1"/>
</dbReference>
<evidence type="ECO:0000256" key="9">
    <source>
        <dbReference type="ARBA" id="ARBA00022842"/>
    </source>
</evidence>
<dbReference type="GO" id="GO:0016740">
    <property type="term" value="F:transferase activity"/>
    <property type="evidence" value="ECO:0007669"/>
    <property type="project" value="UniProtKB-KW"/>
</dbReference>
<dbReference type="SUPFAM" id="SSF52540">
    <property type="entry name" value="P-loop containing nucleoside triphosphate hydrolases"/>
    <property type="match status" value="1"/>
</dbReference>
<organism evidence="11 12">
    <name type="scientific">Shimazuella alba</name>
    <dbReference type="NCBI Taxonomy" id="2690964"/>
    <lineage>
        <taxon>Bacteria</taxon>
        <taxon>Bacillati</taxon>
        <taxon>Bacillota</taxon>
        <taxon>Bacilli</taxon>
        <taxon>Bacillales</taxon>
        <taxon>Thermoactinomycetaceae</taxon>
        <taxon>Shimazuella</taxon>
    </lineage>
</organism>
<evidence type="ECO:0000256" key="6">
    <source>
        <dbReference type="ARBA" id="ARBA00022723"/>
    </source>
</evidence>
<proteinExistence type="inferred from homology"/>
<keyword evidence="6" id="KW-0479">Metal-binding</keyword>
<comment type="subcellular location">
    <subcellularLocation>
        <location evidence="1">Cytoplasm</location>
    </subcellularLocation>
</comment>
<dbReference type="GO" id="GO:0005737">
    <property type="term" value="C:cytoplasm"/>
    <property type="evidence" value="ECO:0007669"/>
    <property type="project" value="UniProtKB-SubCell"/>
</dbReference>
<sequence>MLLSSNEEETKAIASRIGSKLSKGTVIALTGELGAGKTTFSQGLAIGLGVEDYVDSPTFSILKVYEGRLPLYHMDVYRLEENSIEDLGLDEYLYGDGVALVEWPSRIQSLLPKDTIFISIEVLPSGERAISIGSPALYKEISHNEYFSG</sequence>
<protein>
    <recommendedName>
        <fullName evidence="3">tRNA threonylcarbamoyladenosine biosynthesis protein TsaE</fullName>
    </recommendedName>
    <alternativeName>
        <fullName evidence="10">t(6)A37 threonylcarbamoyladenosine biosynthesis protein TsaE</fullName>
    </alternativeName>
</protein>
<evidence type="ECO:0000256" key="4">
    <source>
        <dbReference type="ARBA" id="ARBA00022490"/>
    </source>
</evidence>
<comment type="similarity">
    <text evidence="2">Belongs to the TsaE family.</text>
</comment>